<feature type="domain" description="Cyclic nucleotide-binding" evidence="2">
    <location>
        <begin position="23"/>
        <end position="122"/>
    </location>
</feature>
<keyword evidence="1" id="KW-0010">Activator</keyword>
<accession>A0A1G8VJ80</accession>
<evidence type="ECO:0000259" key="2">
    <source>
        <dbReference type="PROSITE" id="PS50042"/>
    </source>
</evidence>
<protein>
    <submittedName>
        <fullName evidence="3">Cyclic nucleotide-binding domain-containing protein</fullName>
    </submittedName>
</protein>
<dbReference type="PROSITE" id="PS50042">
    <property type="entry name" value="CNMP_BINDING_3"/>
    <property type="match status" value="1"/>
</dbReference>
<organism evidence="3 4">
    <name type="scientific">Sediminibacillus albus</name>
    <dbReference type="NCBI Taxonomy" id="407036"/>
    <lineage>
        <taxon>Bacteria</taxon>
        <taxon>Bacillati</taxon>
        <taxon>Bacillota</taxon>
        <taxon>Bacilli</taxon>
        <taxon>Bacillales</taxon>
        <taxon>Bacillaceae</taxon>
        <taxon>Sediminibacillus</taxon>
    </lineage>
</organism>
<dbReference type="Gene3D" id="2.60.120.10">
    <property type="entry name" value="Jelly Rolls"/>
    <property type="match status" value="1"/>
</dbReference>
<dbReference type="InterPro" id="IPR000595">
    <property type="entry name" value="cNMP-bd_dom"/>
</dbReference>
<dbReference type="AlphaFoldDB" id="A0A1G8VJ80"/>
<dbReference type="CDD" id="cd00038">
    <property type="entry name" value="CAP_ED"/>
    <property type="match status" value="1"/>
</dbReference>
<dbReference type="RefSeq" id="WP_093210259.1">
    <property type="nucleotide sequence ID" value="NZ_FNFL01000001.1"/>
</dbReference>
<dbReference type="EMBL" id="FNFL01000001">
    <property type="protein sequence ID" value="SDJ65375.1"/>
    <property type="molecule type" value="Genomic_DNA"/>
</dbReference>
<proteinExistence type="predicted"/>
<sequence>MKLNSQNAKKNVDHQTYKVLNSYGIQTGKTQNEIIYSHEQRTNSVFYITKGFVRLVNRDKCSTKIIGAGEFFGDRSIFYSKNMYAEALSEVEYIRIDDISFSRLMNSEPKLAVKMITSISKNYIYLTEQQNLFSVTKEYFLQRKKGYPRSYRIKKQERSICCQ</sequence>
<evidence type="ECO:0000313" key="3">
    <source>
        <dbReference type="EMBL" id="SDJ65375.1"/>
    </source>
</evidence>
<reference evidence="3 4" key="1">
    <citation type="submission" date="2016-10" db="EMBL/GenBank/DDBJ databases">
        <authorList>
            <person name="de Groot N.N."/>
        </authorList>
    </citation>
    <scope>NUCLEOTIDE SEQUENCE [LARGE SCALE GENOMIC DNA]</scope>
    <source>
        <strain evidence="3 4">CGMCC 1.6502</strain>
    </source>
</reference>
<dbReference type="InterPro" id="IPR018490">
    <property type="entry name" value="cNMP-bd_dom_sf"/>
</dbReference>
<evidence type="ECO:0000313" key="4">
    <source>
        <dbReference type="Proteomes" id="UP000198694"/>
    </source>
</evidence>
<dbReference type="InterPro" id="IPR014710">
    <property type="entry name" value="RmlC-like_jellyroll"/>
</dbReference>
<dbReference type="Pfam" id="PF00027">
    <property type="entry name" value="cNMP_binding"/>
    <property type="match status" value="1"/>
</dbReference>
<gene>
    <name evidence="3" type="ORF">SAMN05216243_0107</name>
</gene>
<name>A0A1G8VJ80_9BACI</name>
<evidence type="ECO:0000256" key="1">
    <source>
        <dbReference type="ARBA" id="ARBA00023159"/>
    </source>
</evidence>
<dbReference type="SUPFAM" id="SSF51206">
    <property type="entry name" value="cAMP-binding domain-like"/>
    <property type="match status" value="1"/>
</dbReference>
<dbReference type="Proteomes" id="UP000198694">
    <property type="component" value="Unassembled WGS sequence"/>
</dbReference>
<dbReference type="OrthoDB" id="9798104at2"/>
<dbReference type="STRING" id="407036.SAMN05216243_0107"/>
<keyword evidence="4" id="KW-1185">Reference proteome</keyword>